<comment type="similarity">
    <text evidence="2">Belongs to the binding-protein-dependent transport system permease family. CysTW subfamily.</text>
</comment>
<evidence type="ECO:0000256" key="7">
    <source>
        <dbReference type="ARBA" id="ARBA00023136"/>
    </source>
</evidence>
<keyword evidence="7 8" id="KW-0472">Membrane</keyword>
<keyword evidence="6 8" id="KW-1133">Transmembrane helix</keyword>
<evidence type="ECO:0000256" key="1">
    <source>
        <dbReference type="ARBA" id="ARBA00004651"/>
    </source>
</evidence>
<accession>A0A5P1RB77</accession>
<evidence type="ECO:0000256" key="3">
    <source>
        <dbReference type="ARBA" id="ARBA00022448"/>
    </source>
</evidence>
<evidence type="ECO:0000256" key="5">
    <source>
        <dbReference type="ARBA" id="ARBA00022692"/>
    </source>
</evidence>
<evidence type="ECO:0000313" key="10">
    <source>
        <dbReference type="EMBL" id="QEQ96511.1"/>
    </source>
</evidence>
<feature type="transmembrane region" description="Helical" evidence="8">
    <location>
        <begin position="34"/>
        <end position="58"/>
    </location>
</feature>
<dbReference type="SUPFAM" id="SSF161098">
    <property type="entry name" value="MetI-like"/>
    <property type="match status" value="1"/>
</dbReference>
<organism evidence="10 11">
    <name type="scientific">Neptunomonas concharum</name>
    <dbReference type="NCBI Taxonomy" id="1031538"/>
    <lineage>
        <taxon>Bacteria</taxon>
        <taxon>Pseudomonadati</taxon>
        <taxon>Pseudomonadota</taxon>
        <taxon>Gammaproteobacteria</taxon>
        <taxon>Oceanospirillales</taxon>
        <taxon>Oceanospirillaceae</taxon>
        <taxon>Neptunomonas</taxon>
    </lineage>
</organism>
<evidence type="ECO:0000256" key="2">
    <source>
        <dbReference type="ARBA" id="ARBA00007069"/>
    </source>
</evidence>
<dbReference type="EMBL" id="CP043869">
    <property type="protein sequence ID" value="QEQ96511.1"/>
    <property type="molecule type" value="Genomic_DNA"/>
</dbReference>
<dbReference type="Gene3D" id="1.10.3720.10">
    <property type="entry name" value="MetI-like"/>
    <property type="match status" value="1"/>
</dbReference>
<reference evidence="10 11" key="1">
    <citation type="journal article" date="2019" name="Biochem. Eng. J.">
        <title>Metabolic engineering of the marine bacteria Neptunomonas concharum for the production of acetoin and meso-2,3-butanediol from acetate.</title>
        <authorList>
            <person name="Li W."/>
            <person name="Pu N."/>
            <person name="Liu C.-X."/>
            <person name="Yuan Q.-P."/>
            <person name="Li Z.-J."/>
        </authorList>
    </citation>
    <scope>NUCLEOTIDE SEQUENCE [LARGE SCALE GENOMIC DNA]</scope>
    <source>
        <strain evidence="10 11">JCM17730</strain>
    </source>
</reference>
<evidence type="ECO:0000313" key="11">
    <source>
        <dbReference type="Proteomes" id="UP000324760"/>
    </source>
</evidence>
<feature type="transmembrane region" description="Helical" evidence="8">
    <location>
        <begin position="291"/>
        <end position="310"/>
    </location>
</feature>
<feature type="transmembrane region" description="Helical" evidence="8">
    <location>
        <begin position="345"/>
        <end position="366"/>
    </location>
</feature>
<name>A0A5P1RB77_9GAMM</name>
<dbReference type="PANTHER" id="PTHR42929">
    <property type="entry name" value="INNER MEMBRANE ABC TRANSPORTER PERMEASE PROTEIN YDCU-RELATED-RELATED"/>
    <property type="match status" value="1"/>
</dbReference>
<dbReference type="PANTHER" id="PTHR42929:SF5">
    <property type="entry name" value="ABC TRANSPORTER PERMEASE PROTEIN"/>
    <property type="match status" value="1"/>
</dbReference>
<comment type="subcellular location">
    <subcellularLocation>
        <location evidence="1 8">Cell membrane</location>
        <topology evidence="1 8">Multi-pass membrane protein</topology>
    </subcellularLocation>
</comment>
<keyword evidence="11" id="KW-1185">Reference proteome</keyword>
<dbReference type="KEGG" id="ncu:F0U83_07205"/>
<feature type="domain" description="ABC transmembrane type-1" evidence="9">
    <location>
        <begin position="203"/>
        <end position="409"/>
    </location>
</feature>
<keyword evidence="3 8" id="KW-0813">Transport</keyword>
<evidence type="ECO:0000259" key="9">
    <source>
        <dbReference type="PROSITE" id="PS50928"/>
    </source>
</evidence>
<feature type="transmembrane region" description="Helical" evidence="8">
    <location>
        <begin position="386"/>
        <end position="409"/>
    </location>
</feature>
<evidence type="ECO:0000256" key="8">
    <source>
        <dbReference type="RuleBase" id="RU363032"/>
    </source>
</evidence>
<gene>
    <name evidence="10" type="ORF">F0U83_07205</name>
</gene>
<proteinExistence type="inferred from homology"/>
<dbReference type="AlphaFoldDB" id="A0A5P1RB77"/>
<feature type="transmembrane region" description="Helical" evidence="8">
    <location>
        <begin position="207"/>
        <end position="229"/>
    </location>
</feature>
<dbReference type="OrthoDB" id="9807047at2"/>
<evidence type="ECO:0000256" key="6">
    <source>
        <dbReference type="ARBA" id="ARBA00022989"/>
    </source>
</evidence>
<dbReference type="RefSeq" id="WP_138988369.1">
    <property type="nucleotide sequence ID" value="NZ_CP043869.1"/>
</dbReference>
<dbReference type="CDD" id="cd06261">
    <property type="entry name" value="TM_PBP2"/>
    <property type="match status" value="1"/>
</dbReference>
<dbReference type="PROSITE" id="PS50928">
    <property type="entry name" value="ABC_TM1"/>
    <property type="match status" value="1"/>
</dbReference>
<dbReference type="InterPro" id="IPR035906">
    <property type="entry name" value="MetI-like_sf"/>
</dbReference>
<sequence length="421" mass="46755">MTSLSTNVELQGLAEEKSLKSKLRRSQRKQKFKAICLVAPLFLFVLGVFVTPICIMLFKSVDNPEVHKNWPETTAILSDWQGTELPPASFYLALSRDLRNSSENKTLSAAAKRINFERSGMRSVITRTARNLNKTPLESAEKEADKLLESHKRWGELATWQAIKRSSSPYTSLYLLNAIDLTLDNDGSIAKVSEDQAIYLNIFGRTLWISLVVTLSCLVIGYPLAYLLATAKASLANMLMIGVLLPFWTSLLVRTSAWVVLLQKNGLINDMLISMKLIDEPLVLLFNRPGVYLALIHLLLPFMILSLYSVMKSISPAYMRAAISLGARPSLAFVKVYMPQTLPGVAAGGLLCFILSIGYYITPALIGSPQDQMISYFIAYYTNQVINWGMAAALGVVLLVCCALLFAIYNRLANKHDLKMG</sequence>
<feature type="transmembrane region" description="Helical" evidence="8">
    <location>
        <begin position="241"/>
        <end position="261"/>
    </location>
</feature>
<dbReference type="InterPro" id="IPR000515">
    <property type="entry name" value="MetI-like"/>
</dbReference>
<dbReference type="GO" id="GO:0055085">
    <property type="term" value="P:transmembrane transport"/>
    <property type="evidence" value="ECO:0007669"/>
    <property type="project" value="InterPro"/>
</dbReference>
<keyword evidence="5 8" id="KW-0812">Transmembrane</keyword>
<keyword evidence="4" id="KW-1003">Cell membrane</keyword>
<protein>
    <submittedName>
        <fullName evidence="10">ABC transporter permease</fullName>
    </submittedName>
</protein>
<dbReference type="Pfam" id="PF00528">
    <property type="entry name" value="BPD_transp_1"/>
    <property type="match status" value="1"/>
</dbReference>
<dbReference type="Proteomes" id="UP000324760">
    <property type="component" value="Chromosome"/>
</dbReference>
<dbReference type="GO" id="GO:0005886">
    <property type="term" value="C:plasma membrane"/>
    <property type="evidence" value="ECO:0007669"/>
    <property type="project" value="UniProtKB-SubCell"/>
</dbReference>
<evidence type="ECO:0000256" key="4">
    <source>
        <dbReference type="ARBA" id="ARBA00022475"/>
    </source>
</evidence>